<sequence>MISSFKSLGVAALFCVAASMASAVTVKPFDTPLSAGDATYGNAVAMAGESFAGETLSFAAATDLLAKITATINPFFLSPGGVPSNTISLSYAIDADPAIPLAVTTVLIGPGSVGATGLNIFLGAGQTLSFFLNGKAGPSGNQVTFAVETAPAPVPIVPAGALGLTGILALASLRRRKAKAN</sequence>
<dbReference type="Proteomes" id="UP000198796">
    <property type="component" value="Unassembled WGS sequence"/>
</dbReference>
<keyword evidence="2" id="KW-0732">Signal</keyword>
<feature type="chain" id="PRO_5011663799" evidence="2">
    <location>
        <begin position="24"/>
        <end position="181"/>
    </location>
</feature>
<accession>A0A1I0WMN9</accession>
<evidence type="ECO:0000256" key="1">
    <source>
        <dbReference type="SAM" id="Phobius"/>
    </source>
</evidence>
<evidence type="ECO:0000256" key="2">
    <source>
        <dbReference type="SAM" id="SignalP"/>
    </source>
</evidence>
<gene>
    <name evidence="3" type="ORF">SAMN05421688_1562</name>
</gene>
<reference evidence="3 4" key="1">
    <citation type="submission" date="2016-10" db="EMBL/GenBank/DDBJ databases">
        <authorList>
            <person name="de Groot N.N."/>
        </authorList>
    </citation>
    <scope>NUCLEOTIDE SEQUENCE [LARGE SCALE GENOMIC DNA]</scope>
    <source>
        <strain evidence="3 4">DSM 29316</strain>
    </source>
</reference>
<organism evidence="3 4">
    <name type="scientific">Poseidonocella pacifica</name>
    <dbReference type="NCBI Taxonomy" id="871651"/>
    <lineage>
        <taxon>Bacteria</taxon>
        <taxon>Pseudomonadati</taxon>
        <taxon>Pseudomonadota</taxon>
        <taxon>Alphaproteobacteria</taxon>
        <taxon>Rhodobacterales</taxon>
        <taxon>Roseobacteraceae</taxon>
        <taxon>Poseidonocella</taxon>
    </lineage>
</organism>
<dbReference type="STRING" id="871651.SAMN05421688_1562"/>
<keyword evidence="1" id="KW-1133">Transmembrane helix</keyword>
<keyword evidence="1" id="KW-0472">Membrane</keyword>
<name>A0A1I0WMN9_9RHOB</name>
<dbReference type="AlphaFoldDB" id="A0A1I0WMN9"/>
<proteinExistence type="predicted"/>
<dbReference type="RefSeq" id="WP_092062681.1">
    <property type="nucleotide sequence ID" value="NZ_FOJU01000002.1"/>
</dbReference>
<keyword evidence="1" id="KW-0812">Transmembrane</keyword>
<evidence type="ECO:0000313" key="4">
    <source>
        <dbReference type="Proteomes" id="UP000198796"/>
    </source>
</evidence>
<protein>
    <submittedName>
        <fullName evidence="3">MYXO-CTERM domain-containing protein</fullName>
    </submittedName>
</protein>
<keyword evidence="4" id="KW-1185">Reference proteome</keyword>
<feature type="signal peptide" evidence="2">
    <location>
        <begin position="1"/>
        <end position="23"/>
    </location>
</feature>
<dbReference type="EMBL" id="FOJU01000002">
    <property type="protein sequence ID" value="SFA89647.1"/>
    <property type="molecule type" value="Genomic_DNA"/>
</dbReference>
<dbReference type="OrthoDB" id="9915239at2"/>
<feature type="transmembrane region" description="Helical" evidence="1">
    <location>
        <begin position="152"/>
        <end position="173"/>
    </location>
</feature>
<evidence type="ECO:0000313" key="3">
    <source>
        <dbReference type="EMBL" id="SFA89647.1"/>
    </source>
</evidence>